<evidence type="ECO:0000256" key="2">
    <source>
        <dbReference type="SAM" id="Phobius"/>
    </source>
</evidence>
<evidence type="ECO:0000313" key="3">
    <source>
        <dbReference type="EMBL" id="KKU06209.1"/>
    </source>
</evidence>
<accession>A0A0G1MD98</accession>
<protein>
    <submittedName>
        <fullName evidence="3">Uncharacterized protein</fullName>
    </submittedName>
</protein>
<dbReference type="InterPro" id="IPR019734">
    <property type="entry name" value="TPR_rpt"/>
</dbReference>
<feature type="transmembrane region" description="Helical" evidence="2">
    <location>
        <begin position="429"/>
        <end position="451"/>
    </location>
</feature>
<dbReference type="PANTHER" id="PTHR37422:SF13">
    <property type="entry name" value="LIPOPOLYSACCHARIDE BIOSYNTHESIS PROTEIN PA4999-RELATED"/>
    <property type="match status" value="1"/>
</dbReference>
<keyword evidence="2" id="KW-0812">Transmembrane</keyword>
<dbReference type="Proteomes" id="UP000034354">
    <property type="component" value="Unassembled WGS sequence"/>
</dbReference>
<feature type="transmembrane region" description="Helical" evidence="2">
    <location>
        <begin position="15"/>
        <end position="36"/>
    </location>
</feature>
<reference evidence="3 4" key="1">
    <citation type="journal article" date="2015" name="Nature">
        <title>rRNA introns, odd ribosomes, and small enigmatic genomes across a large radiation of phyla.</title>
        <authorList>
            <person name="Brown C.T."/>
            <person name="Hug L.A."/>
            <person name="Thomas B.C."/>
            <person name="Sharon I."/>
            <person name="Castelle C.J."/>
            <person name="Singh A."/>
            <person name="Wilkins M.J."/>
            <person name="Williams K.H."/>
            <person name="Banfield J.F."/>
        </authorList>
    </citation>
    <scope>NUCLEOTIDE SEQUENCE [LARGE SCALE GENOMIC DNA]</scope>
</reference>
<sequence>MSVSMSIKSFISSKILLVTARWLVLLLSFLLPIFFLNFSVEVLETGKQLLLVVLVAVALVLWLGSVVAEKKIVCRGGWIVNLLPILFLGAVLFSSIFSLAGYRTWVGQSSQEYTSFLTLISFVAGFFIIEHLAGDRGFGKKILTAFLASASLAALLSWPQLFGWDKLSLLPVGFSNSVGSVTSFTIYLLVIGLLGLGLWLASDKRQIGNSLMTFVILGTALLFCFSINFWLLWFLLAFGVLLLTGWFFKKEVGKRKMFILLSLFFVSLLMIFIPSPFRFKTSVVITPSYVSSFNITKQVLSQNARRFVFGSGPGTFVYDYAQFKSPEVNKSFLWSVNFDRAKANFLTGLSTIGVLGAGLWLFFVLFLMIRVFQKKVEPALVVPWLILVVTQIFYTSNLTLGFVFWSLSGFLAAQLVLEKEIHFSRAPRIGLGFSLGFVALSLISAAALLAVGGRYVSEVAFAKAIKLDEAGAPAAEATLKISQAVSYNNFSDLYYKNYSQAIFKQLNSTLVDYTKDGSEIDENEKAVIQKLLLATMAAADRAVQLAPYDITSWSQRGNIYRDVLNLVGEAEDTAVNSYLVASKLEPSNPIPLVNLGRLYLVVADRAINLENFEDQTLVEQAKTAASIALASAEEYLTKAVALKSDYAPANYYLAAVYERQNKTVEAIAHLESLLQTKSNSVGLELQLALLYIKDGNSVAAQNLLEKMIAANPNYSNARWYLASIYEFGGDFDQAIAQVSKVLELNSDNQKVKDRLSELQVGKTAAEMPPPLEEEAGEVIVGDDLVE</sequence>
<dbReference type="SMART" id="SM00028">
    <property type="entry name" value="TPR"/>
    <property type="match status" value="3"/>
</dbReference>
<dbReference type="SUPFAM" id="SSF48452">
    <property type="entry name" value="TPR-like"/>
    <property type="match status" value="1"/>
</dbReference>
<feature type="transmembrane region" description="Helical" evidence="2">
    <location>
        <begin position="257"/>
        <end position="277"/>
    </location>
</feature>
<feature type="transmembrane region" description="Helical" evidence="2">
    <location>
        <begin position="207"/>
        <end position="223"/>
    </location>
</feature>
<dbReference type="STRING" id="1618993.UX09_C0056G0002"/>
<dbReference type="PANTHER" id="PTHR37422">
    <property type="entry name" value="TEICHURONIC ACID BIOSYNTHESIS PROTEIN TUAE"/>
    <property type="match status" value="1"/>
</dbReference>
<dbReference type="EMBL" id="LCKW01000056">
    <property type="protein sequence ID" value="KKU06209.1"/>
    <property type="molecule type" value="Genomic_DNA"/>
</dbReference>
<comment type="caution">
    <text evidence="3">The sequence shown here is derived from an EMBL/GenBank/DDBJ whole genome shotgun (WGS) entry which is preliminary data.</text>
</comment>
<feature type="transmembrane region" description="Helical" evidence="2">
    <location>
        <begin position="345"/>
        <end position="369"/>
    </location>
</feature>
<dbReference type="Pfam" id="PF14559">
    <property type="entry name" value="TPR_19"/>
    <property type="match status" value="1"/>
</dbReference>
<organism evidence="3 4">
    <name type="scientific">Candidatus Uhrbacteria bacterium GW2011_GWE2_45_35</name>
    <dbReference type="NCBI Taxonomy" id="1618993"/>
    <lineage>
        <taxon>Bacteria</taxon>
        <taxon>Candidatus Uhriibacteriota</taxon>
    </lineage>
</organism>
<evidence type="ECO:0000313" key="4">
    <source>
        <dbReference type="Proteomes" id="UP000034354"/>
    </source>
</evidence>
<feature type="transmembrane region" description="Helical" evidence="2">
    <location>
        <begin position="376"/>
        <end position="394"/>
    </location>
</feature>
<dbReference type="InterPro" id="IPR051533">
    <property type="entry name" value="WaaL-like"/>
</dbReference>
<keyword evidence="2" id="KW-1133">Transmembrane helix</keyword>
<dbReference type="Gene3D" id="1.25.40.10">
    <property type="entry name" value="Tetratricopeptide repeat domain"/>
    <property type="match status" value="2"/>
</dbReference>
<feature type="transmembrane region" description="Helical" evidence="2">
    <location>
        <begin position="48"/>
        <end position="68"/>
    </location>
</feature>
<feature type="transmembrane region" description="Helical" evidence="2">
    <location>
        <begin position="113"/>
        <end position="130"/>
    </location>
</feature>
<evidence type="ECO:0000256" key="1">
    <source>
        <dbReference type="PROSITE-ProRule" id="PRU00339"/>
    </source>
</evidence>
<feature type="transmembrane region" description="Helical" evidence="2">
    <location>
        <begin position="229"/>
        <end position="248"/>
    </location>
</feature>
<dbReference type="PROSITE" id="PS50005">
    <property type="entry name" value="TPR"/>
    <property type="match status" value="1"/>
</dbReference>
<dbReference type="AlphaFoldDB" id="A0A0G1MD98"/>
<keyword evidence="2" id="KW-0472">Membrane</keyword>
<proteinExistence type="predicted"/>
<keyword evidence="1" id="KW-0802">TPR repeat</keyword>
<feature type="transmembrane region" description="Helical" evidence="2">
    <location>
        <begin position="400"/>
        <end position="417"/>
    </location>
</feature>
<dbReference type="InterPro" id="IPR011990">
    <property type="entry name" value="TPR-like_helical_dom_sf"/>
</dbReference>
<feature type="transmembrane region" description="Helical" evidence="2">
    <location>
        <begin position="80"/>
        <end position="101"/>
    </location>
</feature>
<feature type="transmembrane region" description="Helical" evidence="2">
    <location>
        <begin position="142"/>
        <end position="161"/>
    </location>
</feature>
<gene>
    <name evidence="3" type="ORF">UX09_C0056G0002</name>
</gene>
<name>A0A0G1MD98_9BACT</name>
<feature type="repeat" description="TPR" evidence="1">
    <location>
        <begin position="715"/>
        <end position="748"/>
    </location>
</feature>
<feature type="transmembrane region" description="Helical" evidence="2">
    <location>
        <begin position="181"/>
        <end position="200"/>
    </location>
</feature>